<dbReference type="Pfam" id="PF04203">
    <property type="entry name" value="Sortase"/>
    <property type="match status" value="1"/>
</dbReference>
<keyword evidence="4" id="KW-1185">Reference proteome</keyword>
<name>A0ABW0BIZ4_9ACTN</name>
<dbReference type="SUPFAM" id="SSF63817">
    <property type="entry name" value="Sortase"/>
    <property type="match status" value="1"/>
</dbReference>
<gene>
    <name evidence="3" type="ORF">ACFPGP_09710</name>
</gene>
<sequence>MREKTERGRLSWVAALGLALLVGGSYLYLHDSSVVADAEPTAPTTSTSPRPRQPESTEGEVLSRLERPDYRPGVPHELVIDSLGVDADVVPIAAAGDTLVPPSDPQVLGWWSAGARAGDPGSTLITGHTVHTGGGALDDLEQVEPGDEITVRTGKGVIRYTAQRVKIFSKGTLAQDAQRLFSQSSPQRLVIVTCEDWNGVQYLSNVVVTARPARF</sequence>
<reference evidence="4" key="1">
    <citation type="journal article" date="2019" name="Int. J. Syst. Evol. Microbiol.">
        <title>The Global Catalogue of Microorganisms (GCM) 10K type strain sequencing project: providing services to taxonomists for standard genome sequencing and annotation.</title>
        <authorList>
            <consortium name="The Broad Institute Genomics Platform"/>
            <consortium name="The Broad Institute Genome Sequencing Center for Infectious Disease"/>
            <person name="Wu L."/>
            <person name="Ma J."/>
        </authorList>
    </citation>
    <scope>NUCLEOTIDE SEQUENCE [LARGE SCALE GENOMIC DNA]</scope>
    <source>
        <strain evidence="4">DFY41</strain>
    </source>
</reference>
<dbReference type="InterPro" id="IPR023365">
    <property type="entry name" value="Sortase_dom-sf"/>
</dbReference>
<protein>
    <submittedName>
        <fullName evidence="3">Sortase domain-bontaining protein</fullName>
    </submittedName>
</protein>
<proteinExistence type="predicted"/>
<dbReference type="RefSeq" id="WP_378589616.1">
    <property type="nucleotide sequence ID" value="NZ_JBHSKD010000009.1"/>
</dbReference>
<evidence type="ECO:0000313" key="4">
    <source>
        <dbReference type="Proteomes" id="UP001596087"/>
    </source>
</evidence>
<evidence type="ECO:0000313" key="3">
    <source>
        <dbReference type="EMBL" id="MFC5176947.1"/>
    </source>
</evidence>
<dbReference type="Gene3D" id="2.40.260.10">
    <property type="entry name" value="Sortase"/>
    <property type="match status" value="1"/>
</dbReference>
<dbReference type="CDD" id="cd05829">
    <property type="entry name" value="Sortase_F"/>
    <property type="match status" value="1"/>
</dbReference>
<dbReference type="InterPro" id="IPR005754">
    <property type="entry name" value="Sortase"/>
</dbReference>
<evidence type="ECO:0000256" key="1">
    <source>
        <dbReference type="ARBA" id="ARBA00022801"/>
    </source>
</evidence>
<dbReference type="EMBL" id="JBHSKD010000009">
    <property type="protein sequence ID" value="MFC5176947.1"/>
    <property type="molecule type" value="Genomic_DNA"/>
</dbReference>
<dbReference type="InterPro" id="IPR042001">
    <property type="entry name" value="Sortase_F"/>
</dbReference>
<feature type="compositionally biased region" description="Low complexity" evidence="2">
    <location>
        <begin position="39"/>
        <end position="56"/>
    </location>
</feature>
<feature type="region of interest" description="Disordered" evidence="2">
    <location>
        <begin position="39"/>
        <end position="70"/>
    </location>
</feature>
<organism evidence="3 4">
    <name type="scientific">Nocardioides taihuensis</name>
    <dbReference type="NCBI Taxonomy" id="1835606"/>
    <lineage>
        <taxon>Bacteria</taxon>
        <taxon>Bacillati</taxon>
        <taxon>Actinomycetota</taxon>
        <taxon>Actinomycetes</taxon>
        <taxon>Propionibacteriales</taxon>
        <taxon>Nocardioidaceae</taxon>
        <taxon>Nocardioides</taxon>
    </lineage>
</organism>
<keyword evidence="1" id="KW-0378">Hydrolase</keyword>
<accession>A0ABW0BIZ4</accession>
<evidence type="ECO:0000256" key="2">
    <source>
        <dbReference type="SAM" id="MobiDB-lite"/>
    </source>
</evidence>
<dbReference type="Proteomes" id="UP001596087">
    <property type="component" value="Unassembled WGS sequence"/>
</dbReference>
<comment type="caution">
    <text evidence="3">The sequence shown here is derived from an EMBL/GenBank/DDBJ whole genome shotgun (WGS) entry which is preliminary data.</text>
</comment>
<feature type="compositionally biased region" description="Basic and acidic residues" evidence="2">
    <location>
        <begin position="61"/>
        <end position="70"/>
    </location>
</feature>